<accession>A0A7H9HVQ9</accession>
<protein>
    <recommendedName>
        <fullName evidence="3">Mitochondrial adapter protein MCP1 transmembrane domain-containing protein</fullName>
    </recommendedName>
</protein>
<feature type="transmembrane region" description="Helical" evidence="2">
    <location>
        <begin position="64"/>
        <end position="85"/>
    </location>
</feature>
<feature type="transmembrane region" description="Helical" evidence="2">
    <location>
        <begin position="185"/>
        <end position="204"/>
    </location>
</feature>
<reference evidence="4 5" key="1">
    <citation type="submission" date="2020-06" db="EMBL/GenBank/DDBJ databases">
        <title>The yeast mating-type switching endonuclease HO is a domesticated member of an unorthodox homing genetic element family.</title>
        <authorList>
            <person name="Coughlan A.Y."/>
            <person name="Lombardi L."/>
            <person name="Braun-Galleani S."/>
            <person name="Martos A.R."/>
            <person name="Galeote V."/>
            <person name="Bigey F."/>
            <person name="Dequin S."/>
            <person name="Byrne K.P."/>
            <person name="Wolfe K.H."/>
        </authorList>
    </citation>
    <scope>NUCLEOTIDE SEQUENCE [LARGE SCALE GENOMIC DNA]</scope>
    <source>
        <strain evidence="4 5">CBS2947</strain>
    </source>
</reference>
<dbReference type="InterPro" id="IPR012472">
    <property type="entry name" value="MCP1_TM"/>
</dbReference>
<feature type="compositionally biased region" description="Basic and acidic residues" evidence="1">
    <location>
        <begin position="1"/>
        <end position="12"/>
    </location>
</feature>
<dbReference type="PANTHER" id="PTHR38409">
    <property type="entry name" value="MDM10-COMPLEMENTING PROTEIN 1"/>
    <property type="match status" value="1"/>
</dbReference>
<evidence type="ECO:0000313" key="4">
    <source>
        <dbReference type="EMBL" id="QLQ81460.1"/>
    </source>
</evidence>
<dbReference type="GO" id="GO:0005741">
    <property type="term" value="C:mitochondrial outer membrane"/>
    <property type="evidence" value="ECO:0007669"/>
    <property type="project" value="TreeGrafter"/>
</dbReference>
<dbReference type="OrthoDB" id="10259513at2759"/>
<organism evidence="4 5">
    <name type="scientific">Torulaspora globosa</name>
    <dbReference type="NCBI Taxonomy" id="48254"/>
    <lineage>
        <taxon>Eukaryota</taxon>
        <taxon>Fungi</taxon>
        <taxon>Dikarya</taxon>
        <taxon>Ascomycota</taxon>
        <taxon>Saccharomycotina</taxon>
        <taxon>Saccharomycetes</taxon>
        <taxon>Saccharomycetales</taxon>
        <taxon>Saccharomycetaceae</taxon>
        <taxon>Torulaspora</taxon>
    </lineage>
</organism>
<feature type="transmembrane region" description="Helical" evidence="2">
    <location>
        <begin position="232"/>
        <end position="257"/>
    </location>
</feature>
<sequence>MTMISPRDDGISLKEVPPEPIETGKVPETGKERKRLLGIPLYPVSSRSVVMGLRRVQRYSTIPIALYFPLHAINTLVVPAISAGSLPDDVLMMVREILPSFTTKLLVASIVLHLGSSTVLRVWQMWKQYVGSAKKVHRRRHRREKQLRVTDAAERDSQRFIGLTGGLSGYFVGFNKRFSTSPQVLSGYILVPALAYHMAIMKFIPDSPGFYVDVDFSFVKWILQNDDWKIKWLAGIIPLSLLIYSGTYHIVAGACQYLQIKSLQARRQWSNVLFTLTLSGLIAMYRLSKWSPILAGSTQYRKIFEKIYLL</sequence>
<keyword evidence="5" id="KW-1185">Reference proteome</keyword>
<evidence type="ECO:0000256" key="2">
    <source>
        <dbReference type="SAM" id="Phobius"/>
    </source>
</evidence>
<feature type="domain" description="Mitochondrial adapter protein MCP1 transmembrane" evidence="3">
    <location>
        <begin position="193"/>
        <end position="272"/>
    </location>
</feature>
<evidence type="ECO:0000313" key="5">
    <source>
        <dbReference type="Proteomes" id="UP000510647"/>
    </source>
</evidence>
<feature type="transmembrane region" description="Helical" evidence="2">
    <location>
        <begin position="105"/>
        <end position="123"/>
    </location>
</feature>
<keyword evidence="2" id="KW-1133">Transmembrane helix</keyword>
<dbReference type="GO" id="GO:0007005">
    <property type="term" value="P:mitochondrion organization"/>
    <property type="evidence" value="ECO:0007669"/>
    <property type="project" value="TreeGrafter"/>
</dbReference>
<dbReference type="InterPro" id="IPR039960">
    <property type="entry name" value="MCP1"/>
</dbReference>
<dbReference type="Proteomes" id="UP000510647">
    <property type="component" value="Chromosome 6"/>
</dbReference>
<feature type="transmembrane region" description="Helical" evidence="2">
    <location>
        <begin position="269"/>
        <end position="287"/>
    </location>
</feature>
<feature type="domain" description="Mitochondrial adapter protein MCP1 transmembrane" evidence="3">
    <location>
        <begin position="67"/>
        <end position="177"/>
    </location>
</feature>
<keyword evidence="2" id="KW-0472">Membrane</keyword>
<dbReference type="Pfam" id="PF07950">
    <property type="entry name" value="MCP1_TM"/>
    <property type="match status" value="2"/>
</dbReference>
<gene>
    <name evidence="4" type="ORF">HG537_0F02210</name>
</gene>
<keyword evidence="2" id="KW-0812">Transmembrane</keyword>
<name>A0A7H9HVQ9_9SACH</name>
<dbReference type="GO" id="GO:0055088">
    <property type="term" value="P:lipid homeostasis"/>
    <property type="evidence" value="ECO:0007669"/>
    <property type="project" value="InterPro"/>
</dbReference>
<evidence type="ECO:0000259" key="3">
    <source>
        <dbReference type="Pfam" id="PF07950"/>
    </source>
</evidence>
<dbReference type="EMBL" id="CP059272">
    <property type="protein sequence ID" value="QLQ81460.1"/>
    <property type="molecule type" value="Genomic_DNA"/>
</dbReference>
<evidence type="ECO:0000256" key="1">
    <source>
        <dbReference type="SAM" id="MobiDB-lite"/>
    </source>
</evidence>
<dbReference type="PANTHER" id="PTHR38409:SF1">
    <property type="entry name" value="MITOCHONDRIAL ADAPTER PROTEIN MCP1"/>
    <property type="match status" value="1"/>
</dbReference>
<feature type="region of interest" description="Disordered" evidence="1">
    <location>
        <begin position="1"/>
        <end position="29"/>
    </location>
</feature>
<proteinExistence type="predicted"/>
<dbReference type="AlphaFoldDB" id="A0A7H9HVQ9"/>